<dbReference type="SMART" id="SM00609">
    <property type="entry name" value="VIT"/>
    <property type="match status" value="1"/>
</dbReference>
<keyword evidence="4" id="KW-1185">Reference proteome</keyword>
<feature type="domain" description="VIT" evidence="2">
    <location>
        <begin position="99"/>
        <end position="228"/>
    </location>
</feature>
<dbReference type="SUPFAM" id="SSF53300">
    <property type="entry name" value="vWA-like"/>
    <property type="match status" value="1"/>
</dbReference>
<reference evidence="3 4" key="1">
    <citation type="journal article" date="2023" name="Sci. Data">
        <title>Genome assembly of the Korean intertidal mud-creeper Batillaria attramentaria.</title>
        <authorList>
            <person name="Patra A.K."/>
            <person name="Ho P.T."/>
            <person name="Jun S."/>
            <person name="Lee S.J."/>
            <person name="Kim Y."/>
            <person name="Won Y.J."/>
        </authorList>
    </citation>
    <scope>NUCLEOTIDE SEQUENCE [LARGE SCALE GENOMIC DNA]</scope>
    <source>
        <strain evidence="3">Wonlab-2016</strain>
    </source>
</reference>
<name>A0ABD0LDU8_9CAEN</name>
<dbReference type="PANTHER" id="PTHR10338">
    <property type="entry name" value="INTER-ALPHA-TRYPSIN INHIBITOR HEAVY CHAIN FAMILY MEMBER"/>
    <property type="match status" value="1"/>
</dbReference>
<dbReference type="InterPro" id="IPR036465">
    <property type="entry name" value="vWFA_dom_sf"/>
</dbReference>
<dbReference type="InterPro" id="IPR050934">
    <property type="entry name" value="ITIH"/>
</dbReference>
<dbReference type="InterPro" id="IPR002035">
    <property type="entry name" value="VWF_A"/>
</dbReference>
<dbReference type="Proteomes" id="UP001519460">
    <property type="component" value="Unassembled WGS sequence"/>
</dbReference>
<dbReference type="AlphaFoldDB" id="A0ABD0LDU8"/>
<evidence type="ECO:0000259" key="2">
    <source>
        <dbReference type="PROSITE" id="PS51468"/>
    </source>
</evidence>
<feature type="domain" description="VWFA" evidence="1">
    <location>
        <begin position="355"/>
        <end position="538"/>
    </location>
</feature>
<dbReference type="InterPro" id="IPR013694">
    <property type="entry name" value="VIT"/>
</dbReference>
<gene>
    <name evidence="3" type="ORF">BaRGS_00011076</name>
</gene>
<dbReference type="PROSITE" id="PS50234">
    <property type="entry name" value="VWFA"/>
    <property type="match status" value="1"/>
</dbReference>
<proteinExistence type="predicted"/>
<dbReference type="Gene3D" id="3.40.50.410">
    <property type="entry name" value="von Willebrand factor, type A domain"/>
    <property type="match status" value="1"/>
</dbReference>
<evidence type="ECO:0000313" key="4">
    <source>
        <dbReference type="Proteomes" id="UP001519460"/>
    </source>
</evidence>
<dbReference type="Pfam" id="PF08487">
    <property type="entry name" value="VIT"/>
    <property type="match status" value="1"/>
</dbReference>
<evidence type="ECO:0000259" key="1">
    <source>
        <dbReference type="PROSITE" id="PS50234"/>
    </source>
</evidence>
<accession>A0ABD0LDU8</accession>
<protein>
    <submittedName>
        <fullName evidence="3">Uncharacterized protein</fullName>
    </submittedName>
</protein>
<dbReference type="PROSITE" id="PS51468">
    <property type="entry name" value="VIT"/>
    <property type="match status" value="1"/>
</dbReference>
<dbReference type="SMART" id="SM00327">
    <property type="entry name" value="VWA"/>
    <property type="match status" value="1"/>
</dbReference>
<feature type="non-terminal residue" evidence="3">
    <location>
        <position position="881"/>
    </location>
</feature>
<dbReference type="EMBL" id="JACVVK020000056">
    <property type="protein sequence ID" value="KAK7497681.1"/>
    <property type="molecule type" value="Genomic_DNA"/>
</dbReference>
<dbReference type="Pfam" id="PF13768">
    <property type="entry name" value="VWA_3"/>
    <property type="match status" value="1"/>
</dbReference>
<evidence type="ECO:0000313" key="3">
    <source>
        <dbReference type="EMBL" id="KAK7497681.1"/>
    </source>
</evidence>
<organism evidence="3 4">
    <name type="scientific">Batillaria attramentaria</name>
    <dbReference type="NCBI Taxonomy" id="370345"/>
    <lineage>
        <taxon>Eukaryota</taxon>
        <taxon>Metazoa</taxon>
        <taxon>Spiralia</taxon>
        <taxon>Lophotrochozoa</taxon>
        <taxon>Mollusca</taxon>
        <taxon>Gastropoda</taxon>
        <taxon>Caenogastropoda</taxon>
        <taxon>Sorbeoconcha</taxon>
        <taxon>Cerithioidea</taxon>
        <taxon>Batillariidae</taxon>
        <taxon>Batillaria</taxon>
    </lineage>
</organism>
<comment type="caution">
    <text evidence="3">The sequence shown here is derived from an EMBL/GenBank/DDBJ whole genome shotgun (WGS) entry which is preliminary data.</text>
</comment>
<dbReference type="PANTHER" id="PTHR10338:SF108">
    <property type="entry name" value="INTER-ALPHA-TRYPSIN INHIBITOR HEAVY CHAIN H4-LIKE PROTEIN"/>
    <property type="match status" value="1"/>
</dbReference>
<sequence>MHISALCIAQCQAKHVLFESRIATRTTFPCVIVNCNSVCCDLYYWGLNRHCNYGFRSSDYATVHKENMPRLTDTQRNNAIGHCKQKATQQAVATHFGVSRHTIAALWARFNNTQSVHDRPRSDIQFRFATTEVTCVMSNDGNKSHELTFDVTLPKQAFIANFSMEIEGKVYPGNVKEKQQARKDYLEARQLGHTGGLVEQKPRHSNQFEVSVNIEAGHNVTFSLFYQELLRRRLGTYEHSVHIDNRADIKELSVEVFIQERTEIQNVRTPALRKDIINNAVDEGTNTMTIISQPTPSTAHVVYQPTPGQVKEAGGGWFVVQYDVTSESAGDMMVVDGYFVHYFVPPSDLPPLPLDIVFVLDMSGSMSGTPIKQLREAMSIILDDLRPTDRFSIILFDDRVQYWQNRLQEASPSKVEEAQQFVKTIEARGSTDLHLGLTRGLSMLKVQGTQYRVPMLFFLTDGEATAGIQNSELIVQKVTELNKGDDSKAMANIYGLAFGGGADYRLLKQVSAKNNGFARKIYEGADATLQVSGLYKEIATVVLRALSIEYHSSTSDQGGRDVVRVNNSTVTVCGFSALYGQADAVVAGKLDNMDLLQPGETAGLEVVVSGQGLDGQKVNLVLNENDITDLTLSGKGENPFWSVPRNLAKITERAWAYLTIQQLLEQKVAAAEDKNLVKELDAKILDMSLKYHFVTPLTSMVVTRPEDGRRAPPRVQPMMSHGLAMQGRQYSLASYVPAAIMPGLEVLLDALIVRGQSTGLREACAELRSGREPAAYTLLQSQDGSTSLFVNMTKKFVNSIGYVQDADAISVYVASNGSLAYDVISGRLQVIDVDSSKQTQLVVRSSLFDVTISVTKSRCKKTWLSIDVTQKLELSDHTGVI</sequence>